<feature type="non-terminal residue" evidence="6">
    <location>
        <position position="31"/>
    </location>
</feature>
<dbReference type="InterPro" id="IPR016030">
    <property type="entry name" value="CblAdoTrfase-like"/>
</dbReference>
<reference evidence="6" key="1">
    <citation type="submission" date="2018-05" db="EMBL/GenBank/DDBJ databases">
        <authorList>
            <person name="Lanie J.A."/>
            <person name="Ng W.-L."/>
            <person name="Kazmierczak K.M."/>
            <person name="Andrzejewski T.M."/>
            <person name="Davidsen T.M."/>
            <person name="Wayne K.J."/>
            <person name="Tettelin H."/>
            <person name="Glass J.I."/>
            <person name="Rusch D."/>
            <person name="Podicherti R."/>
            <person name="Tsui H.-C.T."/>
            <person name="Winkler M.E."/>
        </authorList>
    </citation>
    <scope>NUCLEOTIDE SEQUENCE</scope>
</reference>
<feature type="region of interest" description="Disordered" evidence="4">
    <location>
        <begin position="1"/>
        <end position="31"/>
    </location>
</feature>
<feature type="compositionally biased region" description="Basic and acidic residues" evidence="4">
    <location>
        <begin position="21"/>
        <end position="31"/>
    </location>
</feature>
<keyword evidence="2" id="KW-0547">Nucleotide-binding</keyword>
<sequence>MVSLTKIYTRAGDGGNTHLGDGSKVRKTDLR</sequence>
<dbReference type="AlphaFoldDB" id="A0A382LE83"/>
<evidence type="ECO:0000259" key="5">
    <source>
        <dbReference type="Pfam" id="PF01923"/>
    </source>
</evidence>
<keyword evidence="1" id="KW-0808">Transferase</keyword>
<accession>A0A382LE83</accession>
<name>A0A382LE83_9ZZZZ</name>
<evidence type="ECO:0000256" key="2">
    <source>
        <dbReference type="ARBA" id="ARBA00022741"/>
    </source>
</evidence>
<organism evidence="6">
    <name type="scientific">marine metagenome</name>
    <dbReference type="NCBI Taxonomy" id="408172"/>
    <lineage>
        <taxon>unclassified sequences</taxon>
        <taxon>metagenomes</taxon>
        <taxon>ecological metagenomes</taxon>
    </lineage>
</organism>
<protein>
    <recommendedName>
        <fullName evidence="5">Cobalamin adenosyltransferase-like domain-containing protein</fullName>
    </recommendedName>
</protein>
<dbReference type="SUPFAM" id="SSF89028">
    <property type="entry name" value="Cobalamin adenosyltransferase-like"/>
    <property type="match status" value="1"/>
</dbReference>
<dbReference type="Pfam" id="PF01923">
    <property type="entry name" value="Cob_adeno_trans"/>
    <property type="match status" value="1"/>
</dbReference>
<proteinExistence type="predicted"/>
<dbReference type="GO" id="GO:0016740">
    <property type="term" value="F:transferase activity"/>
    <property type="evidence" value="ECO:0007669"/>
    <property type="project" value="UniProtKB-KW"/>
</dbReference>
<evidence type="ECO:0000313" key="6">
    <source>
        <dbReference type="EMBL" id="SVC33452.1"/>
    </source>
</evidence>
<evidence type="ECO:0000256" key="1">
    <source>
        <dbReference type="ARBA" id="ARBA00022679"/>
    </source>
</evidence>
<evidence type="ECO:0000256" key="4">
    <source>
        <dbReference type="SAM" id="MobiDB-lite"/>
    </source>
</evidence>
<evidence type="ECO:0000256" key="3">
    <source>
        <dbReference type="ARBA" id="ARBA00022840"/>
    </source>
</evidence>
<keyword evidence="3" id="KW-0067">ATP-binding</keyword>
<feature type="domain" description="Cobalamin adenosyltransferase-like" evidence="5">
    <location>
        <begin position="7"/>
        <end position="31"/>
    </location>
</feature>
<dbReference type="GO" id="GO:0005524">
    <property type="term" value="F:ATP binding"/>
    <property type="evidence" value="ECO:0007669"/>
    <property type="project" value="UniProtKB-KW"/>
</dbReference>
<dbReference type="EMBL" id="UINC01085673">
    <property type="protein sequence ID" value="SVC33452.1"/>
    <property type="molecule type" value="Genomic_DNA"/>
</dbReference>
<gene>
    <name evidence="6" type="ORF">METZ01_LOCUS286306</name>
</gene>
<dbReference type="InterPro" id="IPR036451">
    <property type="entry name" value="CblAdoTrfase-like_sf"/>
</dbReference>